<dbReference type="CDD" id="cd01310">
    <property type="entry name" value="TatD_DNAse"/>
    <property type="match status" value="1"/>
</dbReference>
<dbReference type="PANTHER" id="PTHR46124:SF2">
    <property type="entry name" value="D-AMINOACYL-TRNA DEACYLASE"/>
    <property type="match status" value="1"/>
</dbReference>
<dbReference type="PIRSF" id="PIRSF005902">
    <property type="entry name" value="DNase_TatD"/>
    <property type="match status" value="1"/>
</dbReference>
<reference evidence="4" key="1">
    <citation type="journal article" date="2019" name="Int. J. Syst. Evol. Microbiol.">
        <title>The Global Catalogue of Microorganisms (GCM) 10K type strain sequencing project: providing services to taxonomists for standard genome sequencing and annotation.</title>
        <authorList>
            <consortium name="The Broad Institute Genomics Platform"/>
            <consortium name="The Broad Institute Genome Sequencing Center for Infectious Disease"/>
            <person name="Wu L."/>
            <person name="Ma J."/>
        </authorList>
    </citation>
    <scope>NUCLEOTIDE SEQUENCE [LARGE SCALE GENOMIC DNA]</scope>
    <source>
        <strain evidence="4">KCTC 42953</strain>
    </source>
</reference>
<evidence type="ECO:0000313" key="3">
    <source>
        <dbReference type="EMBL" id="MFC3195213.1"/>
    </source>
</evidence>
<dbReference type="InterPro" id="IPR001130">
    <property type="entry name" value="TatD-like"/>
</dbReference>
<evidence type="ECO:0000256" key="2">
    <source>
        <dbReference type="ARBA" id="ARBA00022801"/>
    </source>
</evidence>
<comment type="similarity">
    <text evidence="1">Belongs to the metallo-dependent hydrolases superfamily. TatD-type hydrolase family.</text>
</comment>
<dbReference type="SUPFAM" id="SSF51556">
    <property type="entry name" value="Metallo-dependent hydrolases"/>
    <property type="match status" value="1"/>
</dbReference>
<dbReference type="Pfam" id="PF01026">
    <property type="entry name" value="TatD_DNase"/>
    <property type="match status" value="1"/>
</dbReference>
<proteinExistence type="inferred from homology"/>
<dbReference type="EMBL" id="JBHRTS010000007">
    <property type="protein sequence ID" value="MFC3195213.1"/>
    <property type="molecule type" value="Genomic_DNA"/>
</dbReference>
<organism evidence="3 4">
    <name type="scientific">Marinicella sediminis</name>
    <dbReference type="NCBI Taxonomy" id="1792834"/>
    <lineage>
        <taxon>Bacteria</taxon>
        <taxon>Pseudomonadati</taxon>
        <taxon>Pseudomonadota</taxon>
        <taxon>Gammaproteobacteria</taxon>
        <taxon>Lysobacterales</taxon>
        <taxon>Marinicellaceae</taxon>
        <taxon>Marinicella</taxon>
    </lineage>
</organism>
<comment type="caution">
    <text evidence="3">The sequence shown here is derived from an EMBL/GenBank/DDBJ whole genome shotgun (WGS) entry which is preliminary data.</text>
</comment>
<keyword evidence="4" id="KW-1185">Reference proteome</keyword>
<dbReference type="EC" id="3.1.-.-" evidence="3"/>
<dbReference type="Proteomes" id="UP001595533">
    <property type="component" value="Unassembled WGS sequence"/>
</dbReference>
<dbReference type="RefSeq" id="WP_198538199.1">
    <property type="nucleotide sequence ID" value="NZ_JBHRTS010000007.1"/>
</dbReference>
<dbReference type="InterPro" id="IPR018228">
    <property type="entry name" value="DNase_TatD-rel_CS"/>
</dbReference>
<evidence type="ECO:0000256" key="1">
    <source>
        <dbReference type="ARBA" id="ARBA00009275"/>
    </source>
</evidence>
<accession>A0ABV7JAR3</accession>
<dbReference type="Gene3D" id="3.20.20.140">
    <property type="entry name" value="Metal-dependent hydrolases"/>
    <property type="match status" value="1"/>
</dbReference>
<gene>
    <name evidence="3" type="ORF">ACFODZ_13250</name>
</gene>
<name>A0ABV7JAR3_9GAMM</name>
<dbReference type="PANTHER" id="PTHR46124">
    <property type="entry name" value="D-AMINOACYL-TRNA DEACYLASE"/>
    <property type="match status" value="1"/>
</dbReference>
<evidence type="ECO:0000313" key="4">
    <source>
        <dbReference type="Proteomes" id="UP001595533"/>
    </source>
</evidence>
<dbReference type="InterPro" id="IPR032466">
    <property type="entry name" value="Metal_Hydrolase"/>
</dbReference>
<dbReference type="GO" id="GO:0016787">
    <property type="term" value="F:hydrolase activity"/>
    <property type="evidence" value="ECO:0007669"/>
    <property type="project" value="UniProtKB-KW"/>
</dbReference>
<keyword evidence="2 3" id="KW-0378">Hydrolase</keyword>
<dbReference type="PROSITE" id="PS01091">
    <property type="entry name" value="TATD_3"/>
    <property type="match status" value="1"/>
</dbReference>
<sequence length="260" mass="29486">MMIDIGANLTHDSFDKDRDEVINEARKAGVEAFIITGSDAACSEKARNLAHEYADCCYATAGIHPHHAADCNGETLDQIQTLLADEKVVAVGETGLDYFRDFSPREAQLFSFEQHIRLAIESGLPMFLHQRDAHRDFGPVLKAHRDELANVVVHCFTDNQQALYDYLDLDCYIGITGWICDERRGQHLLELVSQIPENRLLIETDSPYLMPRTLRPKPKTRRNEPRFLPHIAAFIAEHLDRDLATLQATTTANSKNFFHI</sequence>
<protein>
    <submittedName>
        <fullName evidence="3">TatD family hydrolase</fullName>
        <ecNumber evidence="3">3.1.-.-</ecNumber>
    </submittedName>
</protein>